<name>A0A1I6BND9_HYMAR</name>
<proteinExistence type="predicted"/>
<dbReference type="EMBL" id="FOXS01000010">
    <property type="protein sequence ID" value="SFQ82459.1"/>
    <property type="molecule type" value="Genomic_DNA"/>
</dbReference>
<accession>A0A1I6BND9</accession>
<evidence type="ECO:0000313" key="1">
    <source>
        <dbReference type="EMBL" id="SFQ82459.1"/>
    </source>
</evidence>
<reference evidence="2" key="1">
    <citation type="submission" date="2016-10" db="EMBL/GenBank/DDBJ databases">
        <authorList>
            <person name="Varghese N."/>
            <person name="Submissions S."/>
        </authorList>
    </citation>
    <scope>NUCLEOTIDE SEQUENCE [LARGE SCALE GENOMIC DNA]</scope>
    <source>
        <strain evidence="2">OR362-8,ATCC BAA-1266,JCM 13504</strain>
    </source>
</reference>
<keyword evidence="2" id="KW-1185">Reference proteome</keyword>
<protein>
    <submittedName>
        <fullName evidence="1">Uncharacterized protein</fullName>
    </submittedName>
</protein>
<dbReference type="Proteomes" id="UP000199029">
    <property type="component" value="Unassembled WGS sequence"/>
</dbReference>
<evidence type="ECO:0000313" key="2">
    <source>
        <dbReference type="Proteomes" id="UP000199029"/>
    </source>
</evidence>
<gene>
    <name evidence="1" type="ORF">SAMN04515668_4818</name>
</gene>
<dbReference type="AlphaFoldDB" id="A0A1I6BND9"/>
<organism evidence="1 2">
    <name type="scientific">Hymenobacter arizonensis</name>
    <name type="common">Siccationidurans arizonensis</name>
    <dbReference type="NCBI Taxonomy" id="1227077"/>
    <lineage>
        <taxon>Bacteria</taxon>
        <taxon>Pseudomonadati</taxon>
        <taxon>Bacteroidota</taxon>
        <taxon>Cytophagia</taxon>
        <taxon>Cytophagales</taxon>
        <taxon>Hymenobacteraceae</taxon>
        <taxon>Hymenobacter</taxon>
    </lineage>
</organism>
<sequence length="179" mass="19619">MKIRAPLITIIAAVLVLFTPSVDAIGQGSYGYSVSFKLVDSRGNEINRDGYVKAGITLYANNYGDAPLTYSRSTNTFCVSLGSISASNPLVFATGTDTTVVTVTRDIHIKDLQLLPGYFNLSIGQDEKLFACSSTSTGTQCYNPCYNKRPFKTYRARKRRYSSARLGRLTEVKLGEVTD</sequence>